<keyword evidence="2" id="KW-0472">Membrane</keyword>
<dbReference type="Pfam" id="PF04186">
    <property type="entry name" value="FxsA"/>
    <property type="match status" value="1"/>
</dbReference>
<proteinExistence type="predicted"/>
<feature type="transmembrane region" description="Helical" evidence="2">
    <location>
        <begin position="40"/>
        <end position="58"/>
    </location>
</feature>
<dbReference type="Proteomes" id="UP000094412">
    <property type="component" value="Unassembled WGS sequence"/>
</dbReference>
<reference evidence="3 4" key="1">
    <citation type="submission" date="2016-08" db="EMBL/GenBank/DDBJ databases">
        <title>Whole genome sequence of Mesorhizobium sp. strain UASWS1009 isolated from industrial sewage.</title>
        <authorList>
            <person name="Crovadore J."/>
            <person name="Calmin G."/>
            <person name="Chablais R."/>
            <person name="Cochard B."/>
            <person name="Lefort F."/>
        </authorList>
    </citation>
    <scope>NUCLEOTIDE SEQUENCE [LARGE SCALE GENOMIC DNA]</scope>
    <source>
        <strain evidence="3 4">UASWS1009</strain>
    </source>
</reference>
<feature type="transmembrane region" description="Helical" evidence="2">
    <location>
        <begin position="87"/>
        <end position="112"/>
    </location>
</feature>
<evidence type="ECO:0000256" key="1">
    <source>
        <dbReference type="SAM" id="MobiDB-lite"/>
    </source>
</evidence>
<dbReference type="EMBL" id="MDEO01000036">
    <property type="protein sequence ID" value="OCX13092.1"/>
    <property type="molecule type" value="Genomic_DNA"/>
</dbReference>
<dbReference type="InterPro" id="IPR007313">
    <property type="entry name" value="FxsA"/>
</dbReference>
<gene>
    <name evidence="3" type="ORF">QV13_26515</name>
</gene>
<evidence type="ECO:0000256" key="2">
    <source>
        <dbReference type="SAM" id="Phobius"/>
    </source>
</evidence>
<organism evidence="3 4">
    <name type="scientific">Mesorhizobium hungaricum</name>
    <dbReference type="NCBI Taxonomy" id="1566387"/>
    <lineage>
        <taxon>Bacteria</taxon>
        <taxon>Pseudomonadati</taxon>
        <taxon>Pseudomonadota</taxon>
        <taxon>Alphaproteobacteria</taxon>
        <taxon>Hyphomicrobiales</taxon>
        <taxon>Phyllobacteriaceae</taxon>
        <taxon>Mesorhizobium</taxon>
    </lineage>
</organism>
<dbReference type="STRING" id="1566387.QV13_26515"/>
<evidence type="ECO:0000313" key="3">
    <source>
        <dbReference type="EMBL" id="OCX13092.1"/>
    </source>
</evidence>
<accession>A0A1C2DE97</accession>
<keyword evidence="2" id="KW-0812">Transmembrane</keyword>
<evidence type="ECO:0000313" key="4">
    <source>
        <dbReference type="Proteomes" id="UP000094412"/>
    </source>
</evidence>
<comment type="caution">
    <text evidence="3">The sequence shown here is derived from an EMBL/GenBank/DDBJ whole genome shotgun (WGS) entry which is preliminary data.</text>
</comment>
<sequence length="170" mass="18461">MAKHTTNGRIVRLSFVPFLLLALPLMEIAGFVIVGKQVGALATVALVLASTMLGGMLLRRQGFSTMATARAEIDAGRDPSRPLAHGAMTVFSALLLMVPGFITSIIGLVFLLPPVRDLAWRLLKSRVTVVSSFGQGGFGQRRRDKTIDLDAEDFSRGPNADSPWRRLKDE</sequence>
<feature type="region of interest" description="Disordered" evidence="1">
    <location>
        <begin position="149"/>
        <end position="170"/>
    </location>
</feature>
<dbReference type="NCBIfam" id="NF008528">
    <property type="entry name" value="PRK11463.1-2"/>
    <property type="match status" value="1"/>
</dbReference>
<keyword evidence="4" id="KW-1185">Reference proteome</keyword>
<keyword evidence="2" id="KW-1133">Transmembrane helix</keyword>
<name>A0A1C2DE97_9HYPH</name>
<dbReference type="PANTHER" id="PTHR35335:SF1">
    <property type="entry name" value="UPF0716 PROTEIN FXSA"/>
    <property type="match status" value="1"/>
</dbReference>
<dbReference type="PANTHER" id="PTHR35335">
    <property type="entry name" value="UPF0716 PROTEIN FXSA"/>
    <property type="match status" value="1"/>
</dbReference>
<dbReference type="AlphaFoldDB" id="A0A1C2DE97"/>
<feature type="transmembrane region" description="Helical" evidence="2">
    <location>
        <begin position="12"/>
        <end position="34"/>
    </location>
</feature>
<protein>
    <submittedName>
        <fullName evidence="3">Membrane protein FxsA</fullName>
    </submittedName>
</protein>
<dbReference type="GO" id="GO:0016020">
    <property type="term" value="C:membrane"/>
    <property type="evidence" value="ECO:0007669"/>
    <property type="project" value="InterPro"/>
</dbReference>